<sequence>MEFDRWLAVLWTSALLFAAGCRGEFGTPAPIVDAGMCLSQAGAIRDVPPVHCHPLGVCDATLQPTYVALHQQCRTNDTARKAARESFLFQAKYWQGDHVFLYGLLQKSVARYVAVRAEAPQVIAQQRRLVQELRRKLLVYSIEAGRTEDAVVLYLSMREPPPTKQLLGDLATNGALHEVLLEHVLTFVRALPIADLRKELYKGIMPLLSRNGLKRTYAVLVYVVDAVGLFPEKNELLRYIGQPVREMVERLRGQMVRTQYDENAWIANNYPHYYTYFINELTTFATSVWEGMEKLRFYEFSSMLTNKLHRFVVLEAGMKLFEKHDHQHMRESDLLPTLAVEVDKLQVTVRQTGSQQKERMRMKHLQDRFGMGGWFTRRYRNYLVHAQHKGKFGTHNLELERIG</sequence>
<feature type="chain" id="PRO_5008129084" description="SG1-2" evidence="1">
    <location>
        <begin position="24"/>
        <end position="403"/>
    </location>
</feature>
<accession>A0A182MZN0</accession>
<evidence type="ECO:0000313" key="2">
    <source>
        <dbReference type="EnsemblMetazoa" id="ADIR000835-PA"/>
    </source>
</evidence>
<evidence type="ECO:0008006" key="4">
    <source>
        <dbReference type="Google" id="ProtNLM"/>
    </source>
</evidence>
<reference evidence="2" key="2">
    <citation type="submission" date="2020-05" db="UniProtKB">
        <authorList>
            <consortium name="EnsemblMetazoa"/>
        </authorList>
    </citation>
    <scope>IDENTIFICATION</scope>
    <source>
        <strain evidence="2">WRAIR2</strain>
    </source>
</reference>
<keyword evidence="3" id="KW-1185">Reference proteome</keyword>
<dbReference type="AlphaFoldDB" id="A0A182MZN0"/>
<dbReference type="VEuPathDB" id="VectorBase:ADIR000835"/>
<name>A0A182MZN0_9DIPT</name>
<protein>
    <recommendedName>
        <fullName evidence="4">SG1-2</fullName>
    </recommendedName>
</protein>
<dbReference type="PROSITE" id="PS51257">
    <property type="entry name" value="PROKAR_LIPOPROTEIN"/>
    <property type="match status" value="1"/>
</dbReference>
<keyword evidence="1" id="KW-0732">Signal</keyword>
<evidence type="ECO:0000256" key="1">
    <source>
        <dbReference type="SAM" id="SignalP"/>
    </source>
</evidence>
<feature type="signal peptide" evidence="1">
    <location>
        <begin position="1"/>
        <end position="23"/>
    </location>
</feature>
<organism evidence="2 3">
    <name type="scientific">Anopheles dirus</name>
    <dbReference type="NCBI Taxonomy" id="7168"/>
    <lineage>
        <taxon>Eukaryota</taxon>
        <taxon>Metazoa</taxon>
        <taxon>Ecdysozoa</taxon>
        <taxon>Arthropoda</taxon>
        <taxon>Hexapoda</taxon>
        <taxon>Insecta</taxon>
        <taxon>Pterygota</taxon>
        <taxon>Neoptera</taxon>
        <taxon>Endopterygota</taxon>
        <taxon>Diptera</taxon>
        <taxon>Nematocera</taxon>
        <taxon>Culicoidea</taxon>
        <taxon>Culicidae</taxon>
        <taxon>Anophelinae</taxon>
        <taxon>Anopheles</taxon>
    </lineage>
</organism>
<reference evidence="3" key="1">
    <citation type="submission" date="2013-03" db="EMBL/GenBank/DDBJ databases">
        <title>The Genome Sequence of Anopheles dirus WRAIR2.</title>
        <authorList>
            <consortium name="The Broad Institute Genomics Platform"/>
            <person name="Neafsey D.E."/>
            <person name="Walton C."/>
            <person name="Walker B."/>
            <person name="Young S.K."/>
            <person name="Zeng Q."/>
            <person name="Gargeya S."/>
            <person name="Fitzgerald M."/>
            <person name="Haas B."/>
            <person name="Abouelleil A."/>
            <person name="Allen A.W."/>
            <person name="Alvarado L."/>
            <person name="Arachchi H.M."/>
            <person name="Berlin A.M."/>
            <person name="Chapman S.B."/>
            <person name="Gainer-Dewar J."/>
            <person name="Goldberg J."/>
            <person name="Griggs A."/>
            <person name="Gujja S."/>
            <person name="Hansen M."/>
            <person name="Howarth C."/>
            <person name="Imamovic A."/>
            <person name="Ireland A."/>
            <person name="Larimer J."/>
            <person name="McCowan C."/>
            <person name="Murphy C."/>
            <person name="Pearson M."/>
            <person name="Poon T.W."/>
            <person name="Priest M."/>
            <person name="Roberts A."/>
            <person name="Saif S."/>
            <person name="Shea T."/>
            <person name="Sisk P."/>
            <person name="Sykes S."/>
            <person name="Wortman J."/>
            <person name="Nusbaum C."/>
            <person name="Birren B."/>
        </authorList>
    </citation>
    <scope>NUCLEOTIDE SEQUENCE [LARGE SCALE GENOMIC DNA]</scope>
    <source>
        <strain evidence="3">WRAIR2</strain>
    </source>
</reference>
<dbReference type="STRING" id="7168.A0A182MZN0"/>
<proteinExistence type="predicted"/>
<evidence type="ECO:0000313" key="3">
    <source>
        <dbReference type="Proteomes" id="UP000075884"/>
    </source>
</evidence>
<dbReference type="Proteomes" id="UP000075884">
    <property type="component" value="Unassembled WGS sequence"/>
</dbReference>
<dbReference type="EnsemblMetazoa" id="ADIR000835-RA">
    <property type="protein sequence ID" value="ADIR000835-PA"/>
    <property type="gene ID" value="ADIR000835"/>
</dbReference>